<dbReference type="EMBL" id="FR839629">
    <property type="protein sequence ID" value="SCV11974.1"/>
    <property type="molecule type" value="Genomic_DNA"/>
</dbReference>
<dbReference type="SMR" id="A0A1G4KPN0"/>
<gene>
    <name evidence="4" type="primary">BUD31</name>
    <name evidence="4" type="ordered locus">PP7435_Chr2-1473</name>
</gene>
<evidence type="ECO:0000256" key="3">
    <source>
        <dbReference type="ARBA" id="ARBA00023242"/>
    </source>
</evidence>
<dbReference type="InterPro" id="IPR001748">
    <property type="entry name" value="BUD31"/>
</dbReference>
<comment type="similarity">
    <text evidence="2">Belongs to the BUD31 (G10) family.</text>
</comment>
<dbReference type="Proteomes" id="UP000006853">
    <property type="component" value="Chromosome 2"/>
</dbReference>
<proteinExistence type="inferred from homology"/>
<evidence type="ECO:0000256" key="2">
    <source>
        <dbReference type="ARBA" id="ARBA00005287"/>
    </source>
</evidence>
<dbReference type="PANTHER" id="PTHR19411:SF0">
    <property type="entry name" value="PROTEIN BUD31 HOMOLOG"/>
    <property type="match status" value="1"/>
</dbReference>
<keyword evidence="3" id="KW-0539">Nucleus</keyword>
<dbReference type="GO" id="GO:0005681">
    <property type="term" value="C:spliceosomal complex"/>
    <property type="evidence" value="ECO:0007669"/>
    <property type="project" value="TreeGrafter"/>
</dbReference>
<name>A0A1G4KPN0_KOMPC</name>
<keyword evidence="5" id="KW-1185">Reference proteome</keyword>
<comment type="subcellular location">
    <subcellularLocation>
        <location evidence="1">Nucleus</location>
    </subcellularLocation>
</comment>
<dbReference type="AlphaFoldDB" id="A0A1G4KPN0"/>
<evidence type="ECO:0000256" key="1">
    <source>
        <dbReference type="ARBA" id="ARBA00004123"/>
    </source>
</evidence>
<reference evidence="4 5" key="1">
    <citation type="journal article" date="2011" name="J. Biotechnol.">
        <title>High-quality genome sequence of Pichia pastoris CBS7435.</title>
        <authorList>
            <person name="Kuberl A."/>
            <person name="Schneider J."/>
            <person name="Thallinger G.G."/>
            <person name="Anderl I."/>
            <person name="Wibberg D."/>
            <person name="Hajek T."/>
            <person name="Jaenicke S."/>
            <person name="Brinkrolf K."/>
            <person name="Goesmann A."/>
            <person name="Szczepanowski R."/>
            <person name="Puhler A."/>
            <person name="Schwab H."/>
            <person name="Glieder A."/>
            <person name="Pichler H."/>
        </authorList>
    </citation>
    <scope>NUCLEOTIDE SEQUENCE [LARGE SCALE GENOMIC DNA]</scope>
    <source>
        <strain evidence="5">ATCC 76273 / CBS 7435 / CECT 11047 / NRRL Y-11430 / Wegner 21-1</strain>
    </source>
</reference>
<protein>
    <submittedName>
        <fullName evidence="4">U2 snRNP SF3b subcomplex subunit</fullName>
    </submittedName>
</protein>
<dbReference type="PRINTS" id="PR00322">
    <property type="entry name" value="G10"/>
</dbReference>
<dbReference type="InterPro" id="IPR018230">
    <property type="entry name" value="BUD31/G10-rel_CS"/>
</dbReference>
<dbReference type="GO" id="GO:0000398">
    <property type="term" value="P:mRNA splicing, via spliceosome"/>
    <property type="evidence" value="ECO:0007669"/>
    <property type="project" value="TreeGrafter"/>
</dbReference>
<sequence>MARPKRPPPEGFQNIEPTLLQFSEKLKEIENTKSKKISKKEALWPIYQVHHQRSRYIYELYYKRKMISKELLTWLLKNKYADQNLIAKWRKKGYEKLCCLRCIQSDENNQKNTCICRVPKEQLEKELRCVTCGCRGCASGD</sequence>
<organism evidence="4 5">
    <name type="scientific">Komagataella phaffii (strain ATCC 76273 / CBS 7435 / CECT 11047 / NRRL Y-11430 / Wegner 21-1)</name>
    <name type="common">Yeast</name>
    <name type="synonym">Pichia pastoris</name>
    <dbReference type="NCBI Taxonomy" id="981350"/>
    <lineage>
        <taxon>Eukaryota</taxon>
        <taxon>Fungi</taxon>
        <taxon>Dikarya</taxon>
        <taxon>Ascomycota</taxon>
        <taxon>Saccharomycotina</taxon>
        <taxon>Pichiomycetes</taxon>
        <taxon>Pichiales</taxon>
        <taxon>Pichiaceae</taxon>
        <taxon>Komagataella</taxon>
    </lineage>
</organism>
<reference evidence="4 5" key="2">
    <citation type="journal article" date="2016" name="FEMS Yeast Res.">
        <title>Curation of the genome annotation of Pichia pastoris (Komagataella phaffii) CBS7435 from gene level to protein function.</title>
        <authorList>
            <person name="Valli M."/>
            <person name="Tatto N.E."/>
            <person name="Peymann A."/>
            <person name="Gruber C."/>
            <person name="Landes N."/>
            <person name="Ekker H."/>
            <person name="Thallinger G.G."/>
            <person name="Mattanovich D."/>
            <person name="Gasser B."/>
            <person name="Graf A.B."/>
        </authorList>
    </citation>
    <scope>GENOME REANNOTATION</scope>
    <source>
        <strain evidence="4 5">ATCC 76273 / CBS 7435 / CECT 11047 / NRRL Y-11430 / Wegner 21-1</strain>
    </source>
</reference>
<dbReference type="PROSITE" id="PS00997">
    <property type="entry name" value="G10_1"/>
    <property type="match status" value="1"/>
</dbReference>
<accession>A0A1G4KPN0</accession>
<dbReference type="PANTHER" id="PTHR19411">
    <property type="entry name" value="PROTEIN BUD31-RELATED"/>
    <property type="match status" value="1"/>
</dbReference>
<evidence type="ECO:0000313" key="5">
    <source>
        <dbReference type="Proteomes" id="UP000006853"/>
    </source>
</evidence>
<evidence type="ECO:0000313" key="4">
    <source>
        <dbReference type="EMBL" id="SCV11974.1"/>
    </source>
</evidence>
<dbReference type="Pfam" id="PF01125">
    <property type="entry name" value="BUD31"/>
    <property type="match status" value="1"/>
</dbReference>